<gene>
    <name evidence="1" type="ORF">ETB97_006201</name>
</gene>
<reference evidence="1 2" key="1">
    <citation type="submission" date="2019-04" db="EMBL/GenBank/DDBJ databases">
        <title>Aspergillus burnettii sp. nov., novel species from soil in southeast Queensland.</title>
        <authorList>
            <person name="Gilchrist C.L.M."/>
            <person name="Pitt J.I."/>
            <person name="Lange L."/>
            <person name="Lacey H.J."/>
            <person name="Vuong D."/>
            <person name="Midgley D.J."/>
            <person name="Greenfield P."/>
            <person name="Bradbury M."/>
            <person name="Lacey E."/>
            <person name="Busk P.K."/>
            <person name="Pilgaard B."/>
            <person name="Chooi Y.H."/>
            <person name="Piggott A.M."/>
        </authorList>
    </citation>
    <scope>NUCLEOTIDE SEQUENCE [LARGE SCALE GENOMIC DNA]</scope>
    <source>
        <strain evidence="1 2">FRR 5400</strain>
    </source>
</reference>
<organism evidence="1 2">
    <name type="scientific">Petromyces alliaceus</name>
    <name type="common">Aspergillus alliaceus</name>
    <dbReference type="NCBI Taxonomy" id="209559"/>
    <lineage>
        <taxon>Eukaryota</taxon>
        <taxon>Fungi</taxon>
        <taxon>Dikarya</taxon>
        <taxon>Ascomycota</taxon>
        <taxon>Pezizomycotina</taxon>
        <taxon>Eurotiomycetes</taxon>
        <taxon>Eurotiomycetidae</taxon>
        <taxon>Eurotiales</taxon>
        <taxon>Aspergillaceae</taxon>
        <taxon>Aspergillus</taxon>
        <taxon>Aspergillus subgen. Circumdati</taxon>
    </lineage>
</organism>
<protein>
    <submittedName>
        <fullName evidence="1">Uncharacterized protein</fullName>
    </submittedName>
</protein>
<evidence type="ECO:0000313" key="1">
    <source>
        <dbReference type="EMBL" id="KAF5857152.1"/>
    </source>
</evidence>
<name>A0A8H5ZWS8_PETAA</name>
<evidence type="ECO:0000313" key="2">
    <source>
        <dbReference type="Proteomes" id="UP000541154"/>
    </source>
</evidence>
<accession>A0A8H5ZWS8</accession>
<comment type="caution">
    <text evidence="1">The sequence shown here is derived from an EMBL/GenBank/DDBJ whole genome shotgun (WGS) entry which is preliminary data.</text>
</comment>
<dbReference type="EMBL" id="SPNV01000273">
    <property type="protein sequence ID" value="KAF5857152.1"/>
    <property type="molecule type" value="Genomic_DNA"/>
</dbReference>
<proteinExistence type="predicted"/>
<keyword evidence="2" id="KW-1185">Reference proteome</keyword>
<dbReference type="Proteomes" id="UP000541154">
    <property type="component" value="Unassembled WGS sequence"/>
</dbReference>
<sequence>MRQEDLGVLLYLKGSEWSPDMDALGGPTGGVIWDRSTTWAWRWLHASGGSGTLGDTLGQDDREPCFLMTKRSFRSPRAAAPPRL</sequence>
<dbReference type="AlphaFoldDB" id="A0A8H5ZWS8"/>